<sequence>MVRTTIACSWCSPDLTSLKRKKYRVRNSQAQDGAEASQRTESSVTEDVPDVPRALSVVDTSIRINDIVKATPRDEILRAAVNFRQKFPELSFVHMGRFDVDANGTEDLLFNASIMALCSINNRQEEYVTYVKNGLSLVLLEPPNLVTVQSLLVWAMYEWGHGKGYNAWMTTGNFRKVAYMVASKLTGLGTAIRMIQSLETMNDPKKHNELDQEIYNRTFWSCFIMDRLVICGKSQPFTLPLDQMHIHLPIGEQDFVFGQSSDPWAYIGNTNENTSTNIDHSFSILVRGFDIWARILKWIINGGRRQPGMTALVNCPWTPGSPWKSLFDEIESWRQMQQPRLKYPGIKAAGHVSLGHGEQFAYINLIYYVSILFLSREYIPFLPTPESEPQGPVDPPLLEIAAPDGWWTERADQLFNAAAQITNLLQELDVLNTALLSPFPGFCSFSAATMNAYVLHFPRMNYGNSISIAGELLEINIKWLSRFKSVWPMGNGWFKTILHTRKLYIKASRDFRRFQGKTRADFEALEASIHDSSGISPNQEDDDALIRETDAHEISSTSGHEAEAALSLQQLSDPRGISGHESYAFDGVIPDEMLIFNQWNHVWPIWGEQQSGSLTAGGFHFDYDFGRGAPGL</sequence>
<dbReference type="GO" id="GO:0003677">
    <property type="term" value="F:DNA binding"/>
    <property type="evidence" value="ECO:0007669"/>
    <property type="project" value="InterPro"/>
</dbReference>
<dbReference type="CDD" id="cd12148">
    <property type="entry name" value="fungal_TF_MHR"/>
    <property type="match status" value="1"/>
</dbReference>
<evidence type="ECO:0000256" key="3">
    <source>
        <dbReference type="ARBA" id="ARBA00023015"/>
    </source>
</evidence>
<keyword evidence="2" id="KW-0479">Metal-binding</keyword>
<name>A0A3D8RL38_9HELO</name>
<dbReference type="EMBL" id="PDLM01000006">
    <property type="protein sequence ID" value="RDW74802.1"/>
    <property type="molecule type" value="Genomic_DNA"/>
</dbReference>
<keyword evidence="5" id="KW-0539">Nucleus</keyword>
<protein>
    <recommendedName>
        <fullName evidence="7">Xylanolytic transcriptional activator regulatory domain-containing protein</fullName>
    </recommendedName>
</protein>
<dbReference type="InterPro" id="IPR007219">
    <property type="entry name" value="XnlR_reg_dom"/>
</dbReference>
<feature type="region of interest" description="Disordered" evidence="6">
    <location>
        <begin position="26"/>
        <end position="48"/>
    </location>
</feature>
<evidence type="ECO:0000313" key="8">
    <source>
        <dbReference type="EMBL" id="RDW74802.1"/>
    </source>
</evidence>
<dbReference type="AlphaFoldDB" id="A0A3D8RL38"/>
<keyword evidence="3" id="KW-0805">Transcription regulation</keyword>
<dbReference type="STRING" id="1849047.A0A3D8RL38"/>
<feature type="domain" description="Xylanolytic transcriptional activator regulatory" evidence="7">
    <location>
        <begin position="184"/>
        <end position="255"/>
    </location>
</feature>
<evidence type="ECO:0000313" key="9">
    <source>
        <dbReference type="Proteomes" id="UP000256645"/>
    </source>
</evidence>
<dbReference type="GO" id="GO:0008270">
    <property type="term" value="F:zinc ion binding"/>
    <property type="evidence" value="ECO:0007669"/>
    <property type="project" value="InterPro"/>
</dbReference>
<evidence type="ECO:0000256" key="2">
    <source>
        <dbReference type="ARBA" id="ARBA00022723"/>
    </source>
</evidence>
<dbReference type="InterPro" id="IPR050815">
    <property type="entry name" value="TF_fung"/>
</dbReference>
<evidence type="ECO:0000256" key="4">
    <source>
        <dbReference type="ARBA" id="ARBA00023163"/>
    </source>
</evidence>
<evidence type="ECO:0000256" key="5">
    <source>
        <dbReference type="ARBA" id="ARBA00023242"/>
    </source>
</evidence>
<evidence type="ECO:0000259" key="7">
    <source>
        <dbReference type="SMART" id="SM00906"/>
    </source>
</evidence>
<comment type="caution">
    <text evidence="8">The sequence shown here is derived from an EMBL/GenBank/DDBJ whole genome shotgun (WGS) entry which is preliminary data.</text>
</comment>
<dbReference type="PANTHER" id="PTHR47338">
    <property type="entry name" value="ZN(II)2CYS6 TRANSCRIPTION FACTOR (EUROFUNG)-RELATED"/>
    <property type="match status" value="1"/>
</dbReference>
<dbReference type="Proteomes" id="UP000256645">
    <property type="component" value="Unassembled WGS sequence"/>
</dbReference>
<keyword evidence="9" id="KW-1185">Reference proteome</keyword>
<dbReference type="PANTHER" id="PTHR47338:SF19">
    <property type="entry name" value="ZN(II)2CYS6 TRANSCRIPTION FACTOR (EUROFUNG)"/>
    <property type="match status" value="1"/>
</dbReference>
<evidence type="ECO:0000256" key="1">
    <source>
        <dbReference type="ARBA" id="ARBA00004123"/>
    </source>
</evidence>
<gene>
    <name evidence="8" type="ORF">BP6252_05944</name>
</gene>
<dbReference type="GO" id="GO:0006351">
    <property type="term" value="P:DNA-templated transcription"/>
    <property type="evidence" value="ECO:0007669"/>
    <property type="project" value="InterPro"/>
</dbReference>
<evidence type="ECO:0000256" key="6">
    <source>
        <dbReference type="SAM" id="MobiDB-lite"/>
    </source>
</evidence>
<proteinExistence type="predicted"/>
<comment type="subcellular location">
    <subcellularLocation>
        <location evidence="1">Nucleus</location>
    </subcellularLocation>
</comment>
<accession>A0A3D8RL38</accession>
<feature type="compositionally biased region" description="Polar residues" evidence="6">
    <location>
        <begin position="26"/>
        <end position="45"/>
    </location>
</feature>
<dbReference type="OrthoDB" id="5370478at2759"/>
<dbReference type="Pfam" id="PF04082">
    <property type="entry name" value="Fungal_trans"/>
    <property type="match status" value="1"/>
</dbReference>
<dbReference type="GO" id="GO:0000981">
    <property type="term" value="F:DNA-binding transcription factor activity, RNA polymerase II-specific"/>
    <property type="evidence" value="ECO:0007669"/>
    <property type="project" value="InterPro"/>
</dbReference>
<reference evidence="8 9" key="1">
    <citation type="journal article" date="2018" name="IMA Fungus">
        <title>IMA Genome-F 9: Draft genome sequence of Annulohypoxylon stygium, Aspergillus mulundensis, Berkeleyomyces basicola (syn. Thielaviopsis basicola), Ceratocystis smalleyi, two Cercospora beticola strains, Coleophoma cylindrospora, Fusarium fracticaudum, Phialophora cf. hyalina, and Morchella septimelata.</title>
        <authorList>
            <person name="Wingfield B.D."/>
            <person name="Bills G.F."/>
            <person name="Dong Y."/>
            <person name="Huang W."/>
            <person name="Nel W.J."/>
            <person name="Swalarsk-Parry B.S."/>
            <person name="Vaghefi N."/>
            <person name="Wilken P.M."/>
            <person name="An Z."/>
            <person name="de Beer Z.W."/>
            <person name="De Vos L."/>
            <person name="Chen L."/>
            <person name="Duong T.A."/>
            <person name="Gao Y."/>
            <person name="Hammerbacher A."/>
            <person name="Kikkert J.R."/>
            <person name="Li Y."/>
            <person name="Li H."/>
            <person name="Li K."/>
            <person name="Li Q."/>
            <person name="Liu X."/>
            <person name="Ma X."/>
            <person name="Naidoo K."/>
            <person name="Pethybridge S.J."/>
            <person name="Sun J."/>
            <person name="Steenkamp E.T."/>
            <person name="van der Nest M.A."/>
            <person name="van Wyk S."/>
            <person name="Wingfield M.J."/>
            <person name="Xiong C."/>
            <person name="Yue Q."/>
            <person name="Zhang X."/>
        </authorList>
    </citation>
    <scope>NUCLEOTIDE SEQUENCE [LARGE SCALE GENOMIC DNA]</scope>
    <source>
        <strain evidence="8 9">BP6252</strain>
    </source>
</reference>
<organism evidence="8 9">
    <name type="scientific">Coleophoma cylindrospora</name>
    <dbReference type="NCBI Taxonomy" id="1849047"/>
    <lineage>
        <taxon>Eukaryota</taxon>
        <taxon>Fungi</taxon>
        <taxon>Dikarya</taxon>
        <taxon>Ascomycota</taxon>
        <taxon>Pezizomycotina</taxon>
        <taxon>Leotiomycetes</taxon>
        <taxon>Helotiales</taxon>
        <taxon>Dermateaceae</taxon>
        <taxon>Coleophoma</taxon>
    </lineage>
</organism>
<keyword evidence="4" id="KW-0804">Transcription</keyword>
<dbReference type="SMART" id="SM00906">
    <property type="entry name" value="Fungal_trans"/>
    <property type="match status" value="1"/>
</dbReference>
<dbReference type="GO" id="GO:0005634">
    <property type="term" value="C:nucleus"/>
    <property type="evidence" value="ECO:0007669"/>
    <property type="project" value="UniProtKB-SubCell"/>
</dbReference>